<keyword evidence="2" id="KW-1185">Reference proteome</keyword>
<dbReference type="EMBL" id="JACMSC010000006">
    <property type="protein sequence ID" value="KAG6519188.1"/>
    <property type="molecule type" value="Genomic_DNA"/>
</dbReference>
<evidence type="ECO:0000313" key="2">
    <source>
        <dbReference type="Proteomes" id="UP000734854"/>
    </source>
</evidence>
<protein>
    <submittedName>
        <fullName evidence="1">Uncharacterized protein</fullName>
    </submittedName>
</protein>
<evidence type="ECO:0000313" key="1">
    <source>
        <dbReference type="EMBL" id="KAG6519188.1"/>
    </source>
</evidence>
<name>A0A8J5H5J5_ZINOF</name>
<reference evidence="1 2" key="1">
    <citation type="submission" date="2020-08" db="EMBL/GenBank/DDBJ databases">
        <title>Plant Genome Project.</title>
        <authorList>
            <person name="Zhang R.-G."/>
        </authorList>
    </citation>
    <scope>NUCLEOTIDE SEQUENCE [LARGE SCALE GENOMIC DNA]</scope>
    <source>
        <tissue evidence="1">Rhizome</tissue>
    </source>
</reference>
<dbReference type="Proteomes" id="UP000734854">
    <property type="component" value="Unassembled WGS sequence"/>
</dbReference>
<dbReference type="AlphaFoldDB" id="A0A8J5H5J5"/>
<comment type="caution">
    <text evidence="1">The sequence shown here is derived from an EMBL/GenBank/DDBJ whole genome shotgun (WGS) entry which is preliminary data.</text>
</comment>
<organism evidence="1 2">
    <name type="scientific">Zingiber officinale</name>
    <name type="common">Ginger</name>
    <name type="synonym">Amomum zingiber</name>
    <dbReference type="NCBI Taxonomy" id="94328"/>
    <lineage>
        <taxon>Eukaryota</taxon>
        <taxon>Viridiplantae</taxon>
        <taxon>Streptophyta</taxon>
        <taxon>Embryophyta</taxon>
        <taxon>Tracheophyta</taxon>
        <taxon>Spermatophyta</taxon>
        <taxon>Magnoliopsida</taxon>
        <taxon>Liliopsida</taxon>
        <taxon>Zingiberales</taxon>
        <taxon>Zingiberaceae</taxon>
        <taxon>Zingiber</taxon>
    </lineage>
</organism>
<gene>
    <name evidence="1" type="ORF">ZIOFF_022677</name>
</gene>
<proteinExistence type="predicted"/>
<accession>A0A8J5H5J5</accession>
<sequence length="140" mass="15476">MVFLFCTASIEKVLQSSPGTGQNGVELEVAGLNWISFLDQSRVLWSSPNQWAVEIGLLVWVLPGHPTSIEWGILKPVSRVVKVTVSSPSQWVDCSPSPKSLFYDHAQLALGNLGRFAFYSSSGRKSHGKENHTVKMSNRF</sequence>